<keyword evidence="2" id="KW-1185">Reference proteome</keyword>
<dbReference type="STRING" id="1032480.MLP_06870"/>
<sequence>MLESFNAARARRINGRRSRLEQNRLQAELGTFASDVDLARFDIEPSGQGPDQRTKELRELHQLLSLKVVNY</sequence>
<reference evidence="1 2" key="1">
    <citation type="submission" date="2011-05" db="EMBL/GenBank/DDBJ databases">
        <title>Whole genome sequence of Microlunatus phosphovorus NM-1.</title>
        <authorList>
            <person name="Hosoyama A."/>
            <person name="Sasaki K."/>
            <person name="Harada T."/>
            <person name="Igarashi R."/>
            <person name="Kawakoshi A."/>
            <person name="Sasagawa M."/>
            <person name="Fukada J."/>
            <person name="Nakamura S."/>
            <person name="Katano Y."/>
            <person name="Hanada S."/>
            <person name="Kamagata Y."/>
            <person name="Nakamura N."/>
            <person name="Yamazaki S."/>
            <person name="Fujita N."/>
        </authorList>
    </citation>
    <scope>NUCLEOTIDE SEQUENCE [LARGE SCALE GENOMIC DNA]</scope>
    <source>
        <strain evidence="2">ATCC 700054 / DSM 10555 / JCM 9379 / NBRC 101784 / NCIMB 13414 / VKM Ac-1990 / NM-1</strain>
    </source>
</reference>
<dbReference type="Proteomes" id="UP000007947">
    <property type="component" value="Chromosome"/>
</dbReference>
<dbReference type="AlphaFoldDB" id="F5XL13"/>
<dbReference type="RefSeq" id="WP_013861590.1">
    <property type="nucleotide sequence ID" value="NC_015635.1"/>
</dbReference>
<evidence type="ECO:0000313" key="2">
    <source>
        <dbReference type="Proteomes" id="UP000007947"/>
    </source>
</evidence>
<evidence type="ECO:0000313" key="1">
    <source>
        <dbReference type="EMBL" id="BAK33701.1"/>
    </source>
</evidence>
<dbReference type="EMBL" id="AP012204">
    <property type="protein sequence ID" value="BAK33701.1"/>
    <property type="molecule type" value="Genomic_DNA"/>
</dbReference>
<dbReference type="HOGENOM" id="CLU_2735562_0_0_11"/>
<organism evidence="1 2">
    <name type="scientific">Microlunatus phosphovorus (strain ATCC 700054 / DSM 10555 / JCM 9379 / NBRC 101784 / NCIMB 13414 / VKM Ac-1990 / NM-1)</name>
    <dbReference type="NCBI Taxonomy" id="1032480"/>
    <lineage>
        <taxon>Bacteria</taxon>
        <taxon>Bacillati</taxon>
        <taxon>Actinomycetota</taxon>
        <taxon>Actinomycetes</taxon>
        <taxon>Propionibacteriales</taxon>
        <taxon>Propionibacteriaceae</taxon>
        <taxon>Microlunatus</taxon>
    </lineage>
</organism>
<name>F5XL13_MICPN</name>
<protein>
    <submittedName>
        <fullName evidence="1">Uncharacterized protein</fullName>
    </submittedName>
</protein>
<proteinExistence type="predicted"/>
<dbReference type="KEGG" id="mph:MLP_06870"/>
<gene>
    <name evidence="1" type="ordered locus">MLP_06870</name>
</gene>
<accession>F5XL13</accession>